<dbReference type="InterPro" id="IPR016032">
    <property type="entry name" value="Sig_transdc_resp-reg_C-effctor"/>
</dbReference>
<sequence>MKKQTGIEYFLNQLSEGKANLDTMDAKSIKKKLMLFPNQAVSIYDYTTFELKYVDGFEIFGLVNEEISMLDVFNTAIPEQREICGELSGKIIKHIQEHAENLEIHVLNINYAGQHTNGTLMHILLQGKMFETTNNGTIKSILVAMTYLPHLKPPKIVSWCLNEPNFRNTISDLLDKDIMNPNHIRSRELEILQFTAQGHTMSQISKKLHISNRTVEKHLENLRCRFECQNSAQLITFAMDMNLF</sequence>
<dbReference type="SUPFAM" id="SSF46894">
    <property type="entry name" value="C-terminal effector domain of the bipartite response regulators"/>
    <property type="match status" value="1"/>
</dbReference>
<dbReference type="CDD" id="cd06170">
    <property type="entry name" value="LuxR_C_like"/>
    <property type="match status" value="1"/>
</dbReference>
<evidence type="ECO:0000256" key="2">
    <source>
        <dbReference type="ARBA" id="ARBA00023125"/>
    </source>
</evidence>
<evidence type="ECO:0000259" key="4">
    <source>
        <dbReference type="PROSITE" id="PS50043"/>
    </source>
</evidence>
<protein>
    <submittedName>
        <fullName evidence="5">Regulatory protein, luxR family</fullName>
    </submittedName>
</protein>
<keyword evidence="3" id="KW-0804">Transcription</keyword>
<dbReference type="PROSITE" id="PS50043">
    <property type="entry name" value="HTH_LUXR_2"/>
    <property type="match status" value="1"/>
</dbReference>
<feature type="domain" description="HTH luxR-type" evidence="4">
    <location>
        <begin position="177"/>
        <end position="242"/>
    </location>
</feature>
<evidence type="ECO:0000313" key="6">
    <source>
        <dbReference type="Proteomes" id="UP000182544"/>
    </source>
</evidence>
<dbReference type="GO" id="GO:0003677">
    <property type="term" value="F:DNA binding"/>
    <property type="evidence" value="ECO:0007669"/>
    <property type="project" value="UniProtKB-KW"/>
</dbReference>
<keyword evidence="2" id="KW-0238">DNA-binding</keyword>
<dbReference type="SMART" id="SM00421">
    <property type="entry name" value="HTH_LUXR"/>
    <property type="match status" value="1"/>
</dbReference>
<dbReference type="Proteomes" id="UP000182544">
    <property type="component" value="Unassembled WGS sequence"/>
</dbReference>
<name>A0A1K2IN02_9FLAO</name>
<dbReference type="PANTHER" id="PTHR44688">
    <property type="entry name" value="DNA-BINDING TRANSCRIPTIONAL ACTIVATOR DEVR_DOSR"/>
    <property type="match status" value="1"/>
</dbReference>
<dbReference type="Gene3D" id="1.10.10.10">
    <property type="entry name" value="Winged helix-like DNA-binding domain superfamily/Winged helix DNA-binding domain"/>
    <property type="match status" value="1"/>
</dbReference>
<dbReference type="InterPro" id="IPR036388">
    <property type="entry name" value="WH-like_DNA-bd_sf"/>
</dbReference>
<dbReference type="Pfam" id="PF00196">
    <property type="entry name" value="GerE"/>
    <property type="match status" value="1"/>
</dbReference>
<dbReference type="STRING" id="369401.SAMN05428642_103270"/>
<dbReference type="Gene3D" id="3.30.450.20">
    <property type="entry name" value="PAS domain"/>
    <property type="match status" value="1"/>
</dbReference>
<evidence type="ECO:0000256" key="3">
    <source>
        <dbReference type="ARBA" id="ARBA00023163"/>
    </source>
</evidence>
<accession>A0A1K2IN02</accession>
<dbReference type="InterPro" id="IPR000792">
    <property type="entry name" value="Tscrpt_reg_LuxR_C"/>
</dbReference>
<gene>
    <name evidence="5" type="ORF">SAMN05428642_103270</name>
</gene>
<evidence type="ECO:0000313" key="5">
    <source>
        <dbReference type="EMBL" id="SFZ93678.1"/>
    </source>
</evidence>
<dbReference type="PRINTS" id="PR00038">
    <property type="entry name" value="HTHLUXR"/>
</dbReference>
<dbReference type="PANTHER" id="PTHR44688:SF16">
    <property type="entry name" value="DNA-BINDING TRANSCRIPTIONAL ACTIVATOR DEVR_DOSR"/>
    <property type="match status" value="1"/>
</dbReference>
<dbReference type="EMBL" id="FPKV01000003">
    <property type="protein sequence ID" value="SFZ93678.1"/>
    <property type="molecule type" value="Genomic_DNA"/>
</dbReference>
<dbReference type="OrthoDB" id="1199646at2"/>
<proteinExistence type="predicted"/>
<organism evidence="5 6">
    <name type="scientific">Flaviramulus basaltis</name>
    <dbReference type="NCBI Taxonomy" id="369401"/>
    <lineage>
        <taxon>Bacteria</taxon>
        <taxon>Pseudomonadati</taxon>
        <taxon>Bacteroidota</taxon>
        <taxon>Flavobacteriia</taxon>
        <taxon>Flavobacteriales</taxon>
        <taxon>Flavobacteriaceae</taxon>
        <taxon>Flaviramulus</taxon>
    </lineage>
</organism>
<evidence type="ECO:0000256" key="1">
    <source>
        <dbReference type="ARBA" id="ARBA00023015"/>
    </source>
</evidence>
<keyword evidence="1" id="KW-0805">Transcription regulation</keyword>
<reference evidence="5 6" key="1">
    <citation type="submission" date="2016-10" db="EMBL/GenBank/DDBJ databases">
        <authorList>
            <person name="de Groot N.N."/>
        </authorList>
    </citation>
    <scope>NUCLEOTIDE SEQUENCE [LARGE SCALE GENOMIC DNA]</scope>
    <source>
        <strain evidence="5 6">DSM 18180</strain>
    </source>
</reference>
<dbReference type="GO" id="GO:0006355">
    <property type="term" value="P:regulation of DNA-templated transcription"/>
    <property type="evidence" value="ECO:0007669"/>
    <property type="project" value="InterPro"/>
</dbReference>
<dbReference type="AlphaFoldDB" id="A0A1K2IN02"/>
<keyword evidence="6" id="KW-1185">Reference proteome</keyword>
<dbReference type="RefSeq" id="WP_072402892.1">
    <property type="nucleotide sequence ID" value="NZ_FPKV01000003.1"/>
</dbReference>